<gene>
    <name evidence="26" type="ordered locus">azo3685</name>
</gene>
<dbReference type="PROSITE" id="PS50113">
    <property type="entry name" value="PAC"/>
    <property type="match status" value="2"/>
</dbReference>
<keyword evidence="12" id="KW-0902">Two-component regulatory system</keyword>
<dbReference type="PROSITE" id="PS50112">
    <property type="entry name" value="PAS"/>
    <property type="match status" value="2"/>
</dbReference>
<feature type="domain" description="PAC" evidence="24">
    <location>
        <begin position="493"/>
        <end position="546"/>
    </location>
</feature>
<evidence type="ECO:0000256" key="1">
    <source>
        <dbReference type="ARBA" id="ARBA00000085"/>
    </source>
</evidence>
<feature type="domain" description="Response regulatory" evidence="22">
    <location>
        <begin position="960"/>
        <end position="1077"/>
    </location>
</feature>
<evidence type="ECO:0000313" key="26">
    <source>
        <dbReference type="EMBL" id="CAL96301.1"/>
    </source>
</evidence>
<dbReference type="PANTHER" id="PTHR45339:SF1">
    <property type="entry name" value="HYBRID SIGNAL TRANSDUCTION HISTIDINE KINASE J"/>
    <property type="match status" value="1"/>
</dbReference>
<dbReference type="InterPro" id="IPR036097">
    <property type="entry name" value="HisK_dim/P_sf"/>
</dbReference>
<evidence type="ECO:0000256" key="5">
    <source>
        <dbReference type="ARBA" id="ARBA00022553"/>
    </source>
</evidence>
<dbReference type="GO" id="GO:0005524">
    <property type="term" value="F:ATP binding"/>
    <property type="evidence" value="ECO:0007669"/>
    <property type="project" value="UniProtKB-KW"/>
</dbReference>
<comment type="subunit">
    <text evidence="15">At low DSF concentrations, interacts with RpfF.</text>
</comment>
<dbReference type="PROSITE" id="PS50109">
    <property type="entry name" value="HIS_KIN"/>
    <property type="match status" value="1"/>
</dbReference>
<keyword evidence="6 26" id="KW-0808">Transferase</keyword>
<keyword evidence="27" id="KW-1185">Reference proteome</keyword>
<dbReference type="Gene3D" id="1.20.120.160">
    <property type="entry name" value="HPT domain"/>
    <property type="match status" value="1"/>
</dbReference>
<dbReference type="GO" id="GO:0005886">
    <property type="term" value="C:plasma membrane"/>
    <property type="evidence" value="ECO:0007669"/>
    <property type="project" value="UniProtKB-SubCell"/>
</dbReference>
<dbReference type="CDD" id="cd00156">
    <property type="entry name" value="REC"/>
    <property type="match status" value="1"/>
</dbReference>
<sequence>MPLHPVRARARAVMNALLPRSLVARVYALTSLTLLLFVGVGIGLFYQYQFRGHIEEAQESASMLVEVVAQVLGESAVIGDYDTIKRTLDKAILRSQFESAVFIDLQGGVLRAERPRQPKWPAPRWLDDAVSEQLSQVNRNIVLGGVDYGVLRLSFASEVIASQLWALLLGALALGAASISGGLLLIWYPLRRMLGALERVRSFEADQARGSDSGRELIDEVPEEFRPMFEVLARTSDSLRRELEAREKTLASLRALLGTILPADAPAGGAPLDDIETVTRAIGELVAEREAGRRELDHQKFALDQHGIVSITDRAGLITYANDRFCEISGYSREELLGASHRIVKSDYHPPEFYADMWRTIRGGRVWHGEIKNRTKSGEPFWVSATIVPLPDADGVPERFISIRTDITERKDIEARLAEQLHFTELLLESIPTAIYLKDADGRYLRFNRAFEEMYGIDREKWYGRRVLELVPGDEGRLMHKKDLELLQEGGHQSYEARIVNRRTGQHRDGLFWKARLTRADGTVTGLVGAVIDITDRKRVEQELESARQLAEAASQAKSDFLANMSHEIRTPMNGIIGMTELALDTRLDPTQRDYLNIVLSSAESLLVIVNDILDFSKIEAGKLAIEEIDFNPAVAVTEALKSISTRAERKKLRFAYELSPDLPAVVAGDSGRIRQVLTNLCDNALKFTKAGEIAVRVRAEPSAAGGDALIAHFEVSDTGIGIDPEQQAQIFEAFTQADTSTTRRFGGTGLGLTISARLVGLMGGRIWVDSTPGVGSTFHFTVRLKRRAEPAHGGRALLPAATWPGLPALVVDDHPVNRRHLVHWLRAWGFNVEEAADGLSALARVRAADGACTPFRVVLLDAQMPELDGFGFAAALRDEGLAENAAIVMLSSGGGSGDSQRCRELGIGGYLTKPATPVELRETLGRLIAPAPSAAAVPVPPPAAARTRPLLQEHARPLSILLVEDHPVNQLLARQLLEKWGHTVTLAENGQIAVERFPEARWDIVLMDMHMPVMGGEDATRLIRALEPPGQHTPIIAMTASAMPEDRQHCLDAGMDDHLAKPINAQAVHRLLARYSAPAAAPQTPPPPPAAAPADDGDAIAAALAALPPDLVEMVGQVIVAQLPDDLELACGAHATQDWESLRRAAHNMKSTFGLLGLAPLAERVQRIESDPAQVPADELDRLATAVDAVVAGLAERLAAHPPGQPA</sequence>
<dbReference type="EC" id="2.7.13.3" evidence="3"/>
<keyword evidence="10" id="KW-0067">ATP-binding</keyword>
<dbReference type="EMBL" id="AM406670">
    <property type="protein sequence ID" value="CAL96301.1"/>
    <property type="molecule type" value="Genomic_DNA"/>
</dbReference>
<dbReference type="InterPro" id="IPR001610">
    <property type="entry name" value="PAC"/>
</dbReference>
<dbReference type="FunFam" id="1.10.287.130:FF:000002">
    <property type="entry name" value="Two-component osmosensing histidine kinase"/>
    <property type="match status" value="1"/>
</dbReference>
<proteinExistence type="predicted"/>
<dbReference type="PROSITE" id="PS50110">
    <property type="entry name" value="RESPONSE_REGULATORY"/>
    <property type="match status" value="2"/>
</dbReference>
<evidence type="ECO:0000256" key="18">
    <source>
        <dbReference type="PROSITE-ProRule" id="PRU00110"/>
    </source>
</evidence>
<evidence type="ECO:0000256" key="11">
    <source>
        <dbReference type="ARBA" id="ARBA00022989"/>
    </source>
</evidence>
<feature type="modified residue" description="Phosphohistidine" evidence="18">
    <location>
        <position position="1148"/>
    </location>
</feature>
<dbReference type="InterPro" id="IPR036641">
    <property type="entry name" value="HPT_dom_sf"/>
</dbReference>
<dbReference type="CDD" id="cd00082">
    <property type="entry name" value="HisKA"/>
    <property type="match status" value="1"/>
</dbReference>
<evidence type="ECO:0000259" key="25">
    <source>
        <dbReference type="PROSITE" id="PS50894"/>
    </source>
</evidence>
<evidence type="ECO:0000259" key="23">
    <source>
        <dbReference type="PROSITE" id="PS50112"/>
    </source>
</evidence>
<dbReference type="CDD" id="cd00130">
    <property type="entry name" value="PAS"/>
    <property type="match status" value="2"/>
</dbReference>
<dbReference type="InterPro" id="IPR003661">
    <property type="entry name" value="HisK_dim/P_dom"/>
</dbReference>
<keyword evidence="4" id="KW-1003">Cell membrane</keyword>
<keyword evidence="5 19" id="KW-0597">Phosphoprotein</keyword>
<dbReference type="InterPro" id="IPR013656">
    <property type="entry name" value="PAS_4"/>
</dbReference>
<dbReference type="Gene3D" id="3.30.450.20">
    <property type="entry name" value="PAS domain"/>
    <property type="match status" value="2"/>
</dbReference>
<keyword evidence="7 20" id="KW-0812">Transmembrane</keyword>
<dbReference type="PROSITE" id="PS50894">
    <property type="entry name" value="HPT"/>
    <property type="match status" value="1"/>
</dbReference>
<dbReference type="Gene3D" id="3.40.50.2300">
    <property type="match status" value="2"/>
</dbReference>
<evidence type="ECO:0000256" key="8">
    <source>
        <dbReference type="ARBA" id="ARBA00022741"/>
    </source>
</evidence>
<feature type="domain" description="PAC" evidence="24">
    <location>
        <begin position="367"/>
        <end position="419"/>
    </location>
</feature>
<keyword evidence="8" id="KW-0547">Nucleotide-binding</keyword>
<feature type="domain" description="PAS" evidence="23">
    <location>
        <begin position="427"/>
        <end position="491"/>
    </location>
</feature>
<evidence type="ECO:0000256" key="9">
    <source>
        <dbReference type="ARBA" id="ARBA00022777"/>
    </source>
</evidence>
<dbReference type="FunFam" id="3.30.565.10:FF:000010">
    <property type="entry name" value="Sensor histidine kinase RcsC"/>
    <property type="match status" value="1"/>
</dbReference>
<dbReference type="Pfam" id="PF13426">
    <property type="entry name" value="PAS_9"/>
    <property type="match status" value="1"/>
</dbReference>
<dbReference type="eggNOG" id="COG0642">
    <property type="taxonomic scope" value="Bacteria"/>
</dbReference>
<dbReference type="InterPro" id="IPR005467">
    <property type="entry name" value="His_kinase_dom"/>
</dbReference>
<evidence type="ECO:0000256" key="12">
    <source>
        <dbReference type="ARBA" id="ARBA00023012"/>
    </source>
</evidence>
<evidence type="ECO:0000256" key="2">
    <source>
        <dbReference type="ARBA" id="ARBA00004651"/>
    </source>
</evidence>
<dbReference type="SMART" id="SM00086">
    <property type="entry name" value="PAC"/>
    <property type="match status" value="2"/>
</dbReference>
<dbReference type="InterPro" id="IPR011006">
    <property type="entry name" value="CheY-like_superfamily"/>
</dbReference>
<feature type="transmembrane region" description="Helical" evidence="20">
    <location>
        <begin position="164"/>
        <end position="190"/>
    </location>
</feature>
<dbReference type="SUPFAM" id="SSF47226">
    <property type="entry name" value="Histidine-containing phosphotransfer domain, HPT domain"/>
    <property type="match status" value="1"/>
</dbReference>
<evidence type="ECO:0000256" key="6">
    <source>
        <dbReference type="ARBA" id="ARBA00022679"/>
    </source>
</evidence>
<organism evidence="26 27">
    <name type="scientific">Azoarcus sp. (strain BH72)</name>
    <dbReference type="NCBI Taxonomy" id="418699"/>
    <lineage>
        <taxon>Bacteria</taxon>
        <taxon>Pseudomonadati</taxon>
        <taxon>Pseudomonadota</taxon>
        <taxon>Betaproteobacteria</taxon>
        <taxon>Rhodocyclales</taxon>
        <taxon>Zoogloeaceae</taxon>
        <taxon>Azoarcus</taxon>
    </lineage>
</organism>
<dbReference type="Pfam" id="PF01627">
    <property type="entry name" value="Hpt"/>
    <property type="match status" value="1"/>
</dbReference>
<evidence type="ECO:0000256" key="3">
    <source>
        <dbReference type="ARBA" id="ARBA00012438"/>
    </source>
</evidence>
<feature type="modified residue" description="4-aspartylphosphate" evidence="19">
    <location>
        <position position="862"/>
    </location>
</feature>
<dbReference type="SUPFAM" id="SSF52172">
    <property type="entry name" value="CheY-like"/>
    <property type="match status" value="2"/>
</dbReference>
<feature type="domain" description="Histidine kinase" evidence="21">
    <location>
        <begin position="564"/>
        <end position="787"/>
    </location>
</feature>
<dbReference type="InterPro" id="IPR000014">
    <property type="entry name" value="PAS"/>
</dbReference>
<evidence type="ECO:0000256" key="20">
    <source>
        <dbReference type="SAM" id="Phobius"/>
    </source>
</evidence>
<evidence type="ECO:0000256" key="14">
    <source>
        <dbReference type="ARBA" id="ARBA00058004"/>
    </source>
</evidence>
<dbReference type="CDD" id="cd16922">
    <property type="entry name" value="HATPase_EvgS-ArcB-TorS-like"/>
    <property type="match status" value="1"/>
</dbReference>
<dbReference type="HOGENOM" id="CLU_000445_104_7_4"/>
<dbReference type="eggNOG" id="COG5002">
    <property type="taxonomic scope" value="Bacteria"/>
</dbReference>
<dbReference type="SUPFAM" id="SSF47384">
    <property type="entry name" value="Homodimeric domain of signal transducing histidine kinase"/>
    <property type="match status" value="1"/>
</dbReference>
<evidence type="ECO:0000256" key="4">
    <source>
        <dbReference type="ARBA" id="ARBA00022475"/>
    </source>
</evidence>
<evidence type="ECO:0000256" key="13">
    <source>
        <dbReference type="ARBA" id="ARBA00023136"/>
    </source>
</evidence>
<dbReference type="SUPFAM" id="SSF55874">
    <property type="entry name" value="ATPase domain of HSP90 chaperone/DNA topoisomerase II/histidine kinase"/>
    <property type="match status" value="1"/>
</dbReference>
<evidence type="ECO:0000313" key="27">
    <source>
        <dbReference type="Proteomes" id="UP000002588"/>
    </source>
</evidence>
<dbReference type="STRING" id="62928.azo3685"/>
<dbReference type="InterPro" id="IPR036890">
    <property type="entry name" value="HATPase_C_sf"/>
</dbReference>
<evidence type="ECO:0000256" key="19">
    <source>
        <dbReference type="PROSITE-ProRule" id="PRU00169"/>
    </source>
</evidence>
<dbReference type="PANTHER" id="PTHR45339">
    <property type="entry name" value="HYBRID SIGNAL TRANSDUCTION HISTIDINE KINASE J"/>
    <property type="match status" value="1"/>
</dbReference>
<dbReference type="SMART" id="SM00073">
    <property type="entry name" value="HPT"/>
    <property type="match status" value="1"/>
</dbReference>
<dbReference type="Proteomes" id="UP000002588">
    <property type="component" value="Chromosome"/>
</dbReference>
<keyword evidence="13 20" id="KW-0472">Membrane</keyword>
<name>A1KBU5_AZOSB</name>
<dbReference type="Pfam" id="PF00072">
    <property type="entry name" value="Response_reg"/>
    <property type="match status" value="2"/>
</dbReference>
<reference evidence="26 27" key="1">
    <citation type="journal article" date="2006" name="Nat. Biotechnol.">
        <title>Complete genome of the mutualistic, N2-fixing grass endophyte Azoarcus sp. strain BH72.</title>
        <authorList>
            <person name="Krause A."/>
            <person name="Ramakumar A."/>
            <person name="Bartels D."/>
            <person name="Battistoni F."/>
            <person name="Bekel T."/>
            <person name="Boch J."/>
            <person name="Boehm M."/>
            <person name="Friedrich F."/>
            <person name="Hurek T."/>
            <person name="Krause L."/>
            <person name="Linke B."/>
            <person name="McHardy A.C."/>
            <person name="Sarkar A."/>
            <person name="Schneiker S."/>
            <person name="Syed A.A."/>
            <person name="Thauer R."/>
            <person name="Vorhoelter F.-J."/>
            <person name="Weidner S."/>
            <person name="Puehler A."/>
            <person name="Reinhold-Hurek B."/>
            <person name="Kaiser O."/>
            <person name="Goesmann A."/>
        </authorList>
    </citation>
    <scope>NUCLEOTIDE SEQUENCE [LARGE SCALE GENOMIC DNA]</scope>
    <source>
        <strain evidence="26 27">BH72</strain>
    </source>
</reference>
<dbReference type="PRINTS" id="PR00344">
    <property type="entry name" value="BCTRLSENSOR"/>
</dbReference>
<dbReference type="NCBIfam" id="TIGR00229">
    <property type="entry name" value="sensory_box"/>
    <property type="match status" value="2"/>
</dbReference>
<comment type="subcellular location">
    <subcellularLocation>
        <location evidence="2">Cell membrane</location>
        <topology evidence="2">Multi-pass membrane protein</topology>
    </subcellularLocation>
</comment>
<evidence type="ECO:0000256" key="16">
    <source>
        <dbReference type="ARBA" id="ARBA00068150"/>
    </source>
</evidence>
<dbReference type="CDD" id="cd17546">
    <property type="entry name" value="REC_hyHK_CKI1_RcsC-like"/>
    <property type="match status" value="1"/>
</dbReference>
<feature type="domain" description="PAS" evidence="23">
    <location>
        <begin position="309"/>
        <end position="350"/>
    </location>
</feature>
<accession>A1KBU5</accession>
<feature type="transmembrane region" description="Helical" evidence="20">
    <location>
        <begin position="26"/>
        <end position="46"/>
    </location>
</feature>
<feature type="modified residue" description="4-aspartylphosphate" evidence="19">
    <location>
        <position position="1009"/>
    </location>
</feature>
<dbReference type="Pfam" id="PF02518">
    <property type="entry name" value="HATPase_c"/>
    <property type="match status" value="1"/>
</dbReference>
<feature type="domain" description="Response regulatory" evidence="22">
    <location>
        <begin position="808"/>
        <end position="929"/>
    </location>
</feature>
<dbReference type="GO" id="GO:0000155">
    <property type="term" value="F:phosphorelay sensor kinase activity"/>
    <property type="evidence" value="ECO:0007669"/>
    <property type="project" value="InterPro"/>
</dbReference>
<evidence type="ECO:0000259" key="22">
    <source>
        <dbReference type="PROSITE" id="PS50110"/>
    </source>
</evidence>
<evidence type="ECO:0000256" key="15">
    <source>
        <dbReference type="ARBA" id="ARBA00064003"/>
    </source>
</evidence>
<dbReference type="SMART" id="SM00387">
    <property type="entry name" value="HATPase_c"/>
    <property type="match status" value="1"/>
</dbReference>
<keyword evidence="11 20" id="KW-1133">Transmembrane helix</keyword>
<dbReference type="KEGG" id="azo:azo3685"/>
<comment type="catalytic activity">
    <reaction evidence="1">
        <text>ATP + protein L-histidine = ADP + protein N-phospho-L-histidine.</text>
        <dbReference type="EC" id="2.7.13.3"/>
    </reaction>
</comment>
<dbReference type="SMART" id="SM00448">
    <property type="entry name" value="REC"/>
    <property type="match status" value="2"/>
</dbReference>
<dbReference type="InterPro" id="IPR004358">
    <property type="entry name" value="Sig_transdc_His_kin-like_C"/>
</dbReference>
<dbReference type="InterPro" id="IPR003594">
    <property type="entry name" value="HATPase_dom"/>
</dbReference>
<evidence type="ECO:0000259" key="21">
    <source>
        <dbReference type="PROSITE" id="PS50109"/>
    </source>
</evidence>
<keyword evidence="9" id="KW-0418">Kinase</keyword>
<dbReference type="Pfam" id="PF08448">
    <property type="entry name" value="PAS_4"/>
    <property type="match status" value="1"/>
</dbReference>
<dbReference type="Gene3D" id="1.10.287.130">
    <property type="match status" value="1"/>
</dbReference>
<dbReference type="SMART" id="SM00388">
    <property type="entry name" value="HisKA"/>
    <property type="match status" value="1"/>
</dbReference>
<feature type="domain" description="HPt" evidence="25">
    <location>
        <begin position="1109"/>
        <end position="1202"/>
    </location>
</feature>
<dbReference type="InterPro" id="IPR000700">
    <property type="entry name" value="PAS-assoc_C"/>
</dbReference>
<dbReference type="SMART" id="SM00091">
    <property type="entry name" value="PAS"/>
    <property type="match status" value="2"/>
</dbReference>
<dbReference type="Gene3D" id="3.30.565.10">
    <property type="entry name" value="Histidine kinase-like ATPase, C-terminal domain"/>
    <property type="match status" value="1"/>
</dbReference>
<evidence type="ECO:0000256" key="7">
    <source>
        <dbReference type="ARBA" id="ARBA00022692"/>
    </source>
</evidence>
<dbReference type="Pfam" id="PF00512">
    <property type="entry name" value="HisKA"/>
    <property type="match status" value="1"/>
</dbReference>
<dbReference type="InterPro" id="IPR008207">
    <property type="entry name" value="Sig_transdc_His_kin_Hpt_dom"/>
</dbReference>
<dbReference type="InterPro" id="IPR035965">
    <property type="entry name" value="PAS-like_dom_sf"/>
</dbReference>
<evidence type="ECO:0000256" key="17">
    <source>
        <dbReference type="ARBA" id="ARBA00070152"/>
    </source>
</evidence>
<evidence type="ECO:0000259" key="24">
    <source>
        <dbReference type="PROSITE" id="PS50113"/>
    </source>
</evidence>
<dbReference type="SUPFAM" id="SSF55785">
    <property type="entry name" value="PYP-like sensor domain (PAS domain)"/>
    <property type="match status" value="2"/>
</dbReference>
<protein>
    <recommendedName>
        <fullName evidence="16">Sensory/regulatory protein RpfC</fullName>
        <ecNumber evidence="3">2.7.13.3</ecNumber>
    </recommendedName>
    <alternativeName>
        <fullName evidence="17">Virulence sensor protein BvgS</fullName>
    </alternativeName>
</protein>
<dbReference type="InterPro" id="IPR001789">
    <property type="entry name" value="Sig_transdc_resp-reg_receiver"/>
</dbReference>
<evidence type="ECO:0000256" key="10">
    <source>
        <dbReference type="ARBA" id="ARBA00022840"/>
    </source>
</evidence>
<comment type="function">
    <text evidence="14">Member of the two-component regulatory system BvgS/BvgA. Phosphorylates BvgA via a four-step phosphorelay in response to environmental signals.</text>
</comment>
<dbReference type="AlphaFoldDB" id="A1KBU5"/>